<dbReference type="EMBL" id="JAXQNO010000016">
    <property type="protein sequence ID" value="KAK4782234.1"/>
    <property type="molecule type" value="Genomic_DNA"/>
</dbReference>
<dbReference type="GO" id="GO:0008270">
    <property type="term" value="F:zinc ion binding"/>
    <property type="evidence" value="ECO:0007669"/>
    <property type="project" value="UniProtKB-KW"/>
</dbReference>
<protein>
    <recommendedName>
        <fullName evidence="3">RING-type domain-containing protein</fullName>
    </recommendedName>
</protein>
<dbReference type="GO" id="GO:0004842">
    <property type="term" value="F:ubiquitin-protein transferase activity"/>
    <property type="evidence" value="ECO:0007669"/>
    <property type="project" value="InterPro"/>
</dbReference>
<dbReference type="AlphaFoldDB" id="A0AAN7LDG4"/>
<sequence>MGLKGDLGFDDVGSGKYVPCSICLEAVTDNGDRSWAKLQCGHQFHLDCIGSAFNVKGTMQCPNCRKVEKGQWLYANGCRSGPELSVDEWTHDEDPYDISYSEISFGVHWCPFGQLARFPSLLEDGDFPSAAYHDVPGQHVAFADHTAITSASQPCPYVAYFGPMNHPSTSSTSGSVIDATFGNSWNGPGAEIGFTFPSMDHFHSWDHHPRHFSTNGSRAGGASDQSLGPNVVPISSRSNADMPRSGSFAHPILVDQSHSSGLRSASSAASVVAPPYPGSNARARDRVQALEAYYQPHQPGMVSGMRRSSGGHRGMAAASVELDNGLYFVPTGSSLGHTFQEPEDPVSARVHAWERDHLPLLSLNQTDRDHPGGGSFHPSAPGRSDHHTRPMSFRQRHGSERSSSYSWL</sequence>
<dbReference type="InterPro" id="IPR001841">
    <property type="entry name" value="Znf_RING"/>
</dbReference>
<proteinExistence type="predicted"/>
<dbReference type="InterPro" id="IPR044274">
    <property type="entry name" value="RFI2"/>
</dbReference>
<accession>A0AAN7LDG4</accession>
<keyword evidence="1" id="KW-0479">Metal-binding</keyword>
<evidence type="ECO:0000259" key="3">
    <source>
        <dbReference type="PROSITE" id="PS50089"/>
    </source>
</evidence>
<dbReference type="InterPro" id="IPR013083">
    <property type="entry name" value="Znf_RING/FYVE/PHD"/>
</dbReference>
<gene>
    <name evidence="4" type="ORF">SAY86_016336</name>
</gene>
<comment type="caution">
    <text evidence="4">The sequence shown here is derived from an EMBL/GenBank/DDBJ whole genome shotgun (WGS) entry which is preliminary data.</text>
</comment>
<organism evidence="4 5">
    <name type="scientific">Trapa natans</name>
    <name type="common">Water chestnut</name>
    <dbReference type="NCBI Taxonomy" id="22666"/>
    <lineage>
        <taxon>Eukaryota</taxon>
        <taxon>Viridiplantae</taxon>
        <taxon>Streptophyta</taxon>
        <taxon>Embryophyta</taxon>
        <taxon>Tracheophyta</taxon>
        <taxon>Spermatophyta</taxon>
        <taxon>Magnoliopsida</taxon>
        <taxon>eudicotyledons</taxon>
        <taxon>Gunneridae</taxon>
        <taxon>Pentapetalae</taxon>
        <taxon>rosids</taxon>
        <taxon>malvids</taxon>
        <taxon>Myrtales</taxon>
        <taxon>Lythraceae</taxon>
        <taxon>Trapa</taxon>
    </lineage>
</organism>
<evidence type="ECO:0000313" key="4">
    <source>
        <dbReference type="EMBL" id="KAK4782234.1"/>
    </source>
</evidence>
<name>A0AAN7LDG4_TRANT</name>
<keyword evidence="5" id="KW-1185">Reference proteome</keyword>
<feature type="domain" description="RING-type" evidence="3">
    <location>
        <begin position="20"/>
        <end position="65"/>
    </location>
</feature>
<dbReference type="PROSITE" id="PS50089">
    <property type="entry name" value="ZF_RING_2"/>
    <property type="match status" value="1"/>
</dbReference>
<dbReference type="Pfam" id="PF13639">
    <property type="entry name" value="zf-RING_2"/>
    <property type="match status" value="1"/>
</dbReference>
<dbReference type="SMART" id="SM00184">
    <property type="entry name" value="RING"/>
    <property type="match status" value="1"/>
</dbReference>
<evidence type="ECO:0000256" key="2">
    <source>
        <dbReference type="SAM" id="MobiDB-lite"/>
    </source>
</evidence>
<keyword evidence="1" id="KW-0862">Zinc</keyword>
<reference evidence="4 5" key="1">
    <citation type="journal article" date="2023" name="Hortic Res">
        <title>Pangenome of water caltrop reveals structural variations and asymmetric subgenome divergence after allopolyploidization.</title>
        <authorList>
            <person name="Zhang X."/>
            <person name="Chen Y."/>
            <person name="Wang L."/>
            <person name="Yuan Y."/>
            <person name="Fang M."/>
            <person name="Shi L."/>
            <person name="Lu R."/>
            <person name="Comes H.P."/>
            <person name="Ma Y."/>
            <person name="Chen Y."/>
            <person name="Huang G."/>
            <person name="Zhou Y."/>
            <person name="Zheng Z."/>
            <person name="Qiu Y."/>
        </authorList>
    </citation>
    <scope>NUCLEOTIDE SEQUENCE [LARGE SCALE GENOMIC DNA]</scope>
    <source>
        <strain evidence="4">F231</strain>
    </source>
</reference>
<evidence type="ECO:0000256" key="1">
    <source>
        <dbReference type="PROSITE-ProRule" id="PRU00175"/>
    </source>
</evidence>
<evidence type="ECO:0000313" key="5">
    <source>
        <dbReference type="Proteomes" id="UP001346149"/>
    </source>
</evidence>
<keyword evidence="1" id="KW-0863">Zinc-finger</keyword>
<dbReference type="PANTHER" id="PTHR46798:SF3">
    <property type="entry name" value="RING FINGER FAMILY PROTEIN"/>
    <property type="match status" value="1"/>
</dbReference>
<dbReference type="Proteomes" id="UP001346149">
    <property type="component" value="Unassembled WGS sequence"/>
</dbReference>
<dbReference type="Gene3D" id="3.30.40.10">
    <property type="entry name" value="Zinc/RING finger domain, C3HC4 (zinc finger)"/>
    <property type="match status" value="1"/>
</dbReference>
<dbReference type="PANTHER" id="PTHR46798">
    <property type="entry name" value="OS09G0511500 PROTEIN"/>
    <property type="match status" value="1"/>
</dbReference>
<dbReference type="SUPFAM" id="SSF57850">
    <property type="entry name" value="RING/U-box"/>
    <property type="match status" value="1"/>
</dbReference>
<feature type="region of interest" description="Disordered" evidence="2">
    <location>
        <begin position="363"/>
        <end position="408"/>
    </location>
</feature>